<accession>A0AC35U6S3</accession>
<organism evidence="1 2">
    <name type="scientific">Rhabditophanes sp. KR3021</name>
    <dbReference type="NCBI Taxonomy" id="114890"/>
    <lineage>
        <taxon>Eukaryota</taxon>
        <taxon>Metazoa</taxon>
        <taxon>Ecdysozoa</taxon>
        <taxon>Nematoda</taxon>
        <taxon>Chromadorea</taxon>
        <taxon>Rhabditida</taxon>
        <taxon>Tylenchina</taxon>
        <taxon>Panagrolaimomorpha</taxon>
        <taxon>Strongyloidoidea</taxon>
        <taxon>Alloionematidae</taxon>
        <taxon>Rhabditophanes</taxon>
    </lineage>
</organism>
<sequence length="234" mass="27072">MWRLSLLLLSGCVIFAEEQVKLSTYDEVAITVSVKPGTIECFYQPITDPKYRYVEFSYQVISGGDLDINVYIQAEDATQPLIKDERKSEATHRIDVKAAGNKYGDYAICLDNSFSIRSSKLVYMETYLLLDDGSYGNVMKFQDVAHTMNQFTNFDKITQDIKNKLNKVEQEQQHHRVMESRDREQMENNFETVNFYSVFATIIMVLTSTIQVYIIRALFNEGGPIAKLFRFLDR</sequence>
<evidence type="ECO:0000313" key="1">
    <source>
        <dbReference type="Proteomes" id="UP000095286"/>
    </source>
</evidence>
<proteinExistence type="predicted"/>
<evidence type="ECO:0000313" key="2">
    <source>
        <dbReference type="WBParaSite" id="RSKR_0000844600.1"/>
    </source>
</evidence>
<reference evidence="2" key="1">
    <citation type="submission" date="2016-11" db="UniProtKB">
        <authorList>
            <consortium name="WormBaseParasite"/>
        </authorList>
    </citation>
    <scope>IDENTIFICATION</scope>
    <source>
        <strain evidence="2">KR3021</strain>
    </source>
</reference>
<dbReference type="Proteomes" id="UP000095286">
    <property type="component" value="Unplaced"/>
</dbReference>
<dbReference type="WBParaSite" id="RSKR_0000844600.1">
    <property type="protein sequence ID" value="RSKR_0000844600.1"/>
    <property type="gene ID" value="RSKR_0000844600"/>
</dbReference>
<name>A0AC35U6S3_9BILA</name>
<protein>
    <submittedName>
        <fullName evidence="2">GOLD domain-containing protein</fullName>
    </submittedName>
</protein>